<dbReference type="AlphaFoldDB" id="A0A1H3I4W9"/>
<dbReference type="GO" id="GO:0051536">
    <property type="term" value="F:iron-sulfur cluster binding"/>
    <property type="evidence" value="ECO:0007669"/>
    <property type="project" value="UniProtKB-KW"/>
</dbReference>
<protein>
    <submittedName>
        <fullName evidence="6">Benzoyl-CoA reductase/2-hydroxyglutaryl-CoA dehydratase subunit, BcrC/BadD/HgdB</fullName>
    </submittedName>
</protein>
<organism evidence="6 7">
    <name type="scientific">Eubacterium barkeri</name>
    <name type="common">Clostridium barkeri</name>
    <dbReference type="NCBI Taxonomy" id="1528"/>
    <lineage>
        <taxon>Bacteria</taxon>
        <taxon>Bacillati</taxon>
        <taxon>Bacillota</taxon>
        <taxon>Clostridia</taxon>
        <taxon>Eubacteriales</taxon>
        <taxon>Eubacteriaceae</taxon>
        <taxon>Eubacterium</taxon>
    </lineage>
</organism>
<proteinExistence type="inferred from homology"/>
<accession>A0A1H3I4W9</accession>
<dbReference type="Gene3D" id="3.40.50.11890">
    <property type="match status" value="1"/>
</dbReference>
<evidence type="ECO:0000256" key="5">
    <source>
        <dbReference type="ARBA" id="ARBA00023014"/>
    </source>
</evidence>
<gene>
    <name evidence="6" type="ORF">SAMN04488579_12113</name>
</gene>
<dbReference type="PANTHER" id="PTHR30548">
    <property type="entry name" value="2-HYDROXYGLUTARYL-COA DEHYDRATASE, D-COMPONENT-RELATED"/>
    <property type="match status" value="1"/>
</dbReference>
<dbReference type="Pfam" id="PF06050">
    <property type="entry name" value="HGD-D"/>
    <property type="match status" value="1"/>
</dbReference>
<dbReference type="Proteomes" id="UP000199652">
    <property type="component" value="Unassembled WGS sequence"/>
</dbReference>
<dbReference type="GO" id="GO:0046872">
    <property type="term" value="F:metal ion binding"/>
    <property type="evidence" value="ECO:0007669"/>
    <property type="project" value="UniProtKB-KW"/>
</dbReference>
<dbReference type="STRING" id="1528.SAMN04488579_12113"/>
<reference evidence="7" key="1">
    <citation type="submission" date="2016-10" db="EMBL/GenBank/DDBJ databases">
        <authorList>
            <person name="Varghese N."/>
            <person name="Submissions S."/>
        </authorList>
    </citation>
    <scope>NUCLEOTIDE SEQUENCE [LARGE SCALE GENOMIC DNA]</scope>
    <source>
        <strain evidence="7">VPI 5359</strain>
    </source>
</reference>
<evidence type="ECO:0000256" key="2">
    <source>
        <dbReference type="ARBA" id="ARBA00005806"/>
    </source>
</evidence>
<dbReference type="RefSeq" id="WP_090246470.1">
    <property type="nucleotide sequence ID" value="NZ_FNOU01000021.1"/>
</dbReference>
<evidence type="ECO:0000313" key="7">
    <source>
        <dbReference type="Proteomes" id="UP000199652"/>
    </source>
</evidence>
<evidence type="ECO:0000256" key="3">
    <source>
        <dbReference type="ARBA" id="ARBA00022723"/>
    </source>
</evidence>
<evidence type="ECO:0000256" key="1">
    <source>
        <dbReference type="ARBA" id="ARBA00001966"/>
    </source>
</evidence>
<dbReference type="EMBL" id="FNOU01000021">
    <property type="protein sequence ID" value="SDY22672.1"/>
    <property type="molecule type" value="Genomic_DNA"/>
</dbReference>
<name>A0A1H3I4W9_EUBBA</name>
<dbReference type="OrthoDB" id="355459at2"/>
<dbReference type="InterPro" id="IPR010327">
    <property type="entry name" value="FldB/FldC_alpha/beta"/>
</dbReference>
<comment type="similarity">
    <text evidence="2">Belongs to the FldB/FldC dehydratase alpha/beta subunit family.</text>
</comment>
<dbReference type="Gene3D" id="3.40.50.11900">
    <property type="match status" value="1"/>
</dbReference>
<dbReference type="GO" id="GO:0016836">
    <property type="term" value="F:hydro-lyase activity"/>
    <property type="evidence" value="ECO:0007669"/>
    <property type="project" value="UniProtKB-ARBA"/>
</dbReference>
<dbReference type="PANTHER" id="PTHR30548:SF5">
    <property type="entry name" value="SUBUNIT OF OXYGEN-SENSITIVE 2-HYDROXYISOCAPROYL-COA DEHYDRATASE"/>
    <property type="match status" value="1"/>
</dbReference>
<evidence type="ECO:0000256" key="4">
    <source>
        <dbReference type="ARBA" id="ARBA00023004"/>
    </source>
</evidence>
<keyword evidence="3" id="KW-0479">Metal-binding</keyword>
<keyword evidence="5" id="KW-0411">Iron-sulfur</keyword>
<keyword evidence="4" id="KW-0408">Iron</keyword>
<dbReference type="Gene3D" id="1.20.1270.370">
    <property type="match status" value="1"/>
</dbReference>
<sequence>MSLDKLLEKFAAVANNPNAYLVDWKERTGKVAIGGIAPFPPEEIIYAAGALPVTMWGADIEPNDAYKFYPAFYCSVVTTVTQLALQGSYRELAAVVCNCCCDSLNDLMENWKSAIDIPIIECVYPQNRKIEPAKYYMVKDLRLCAEKVEKITEHKITDLDLQHTIHLFNAHRQAMREFSLVAGDHLDVITPLVRRNVFKSAHFMDKAEHLEWVRALIEALKKRPVYLFDGVRVVSTGIMIDSTELMNLLEKNKIGIVGDDVVAESKRYEVDVNNGIDLYYQLADRWSRMEGCSLLYDPSKKRGTMLAEMAKQRSADGVLVCLLKFCEMEEYDYPILRKVFKKAELPELFLEVEATTGNDEQAGTRIQAFCEMLGK</sequence>
<keyword evidence="7" id="KW-1185">Reference proteome</keyword>
<comment type="cofactor">
    <cofactor evidence="1">
        <name>[4Fe-4S] cluster</name>
        <dbReference type="ChEBI" id="CHEBI:49883"/>
    </cofactor>
</comment>
<evidence type="ECO:0000313" key="6">
    <source>
        <dbReference type="EMBL" id="SDY22672.1"/>
    </source>
</evidence>